<evidence type="ECO:0000256" key="3">
    <source>
        <dbReference type="ARBA" id="ARBA00022763"/>
    </source>
</evidence>
<accession>A0ABV7EEV9</accession>
<protein>
    <recommendedName>
        <fullName evidence="8">Abasic site processing protein</fullName>
        <ecNumber evidence="8">3.4.-.-</ecNumber>
    </recommendedName>
</protein>
<keyword evidence="2 8" id="KW-0645">Protease</keyword>
<keyword evidence="7" id="KW-0456">Lyase</keyword>
<keyword evidence="4 8" id="KW-0378">Hydrolase</keyword>
<evidence type="ECO:0000256" key="4">
    <source>
        <dbReference type="ARBA" id="ARBA00022801"/>
    </source>
</evidence>
<dbReference type="Pfam" id="PF02586">
    <property type="entry name" value="SRAP"/>
    <property type="match status" value="1"/>
</dbReference>
<gene>
    <name evidence="9" type="ORF">ACFODK_03465</name>
</gene>
<dbReference type="RefSeq" id="WP_336918473.1">
    <property type="nucleotide sequence ID" value="NZ_JBANRN010000005.1"/>
</dbReference>
<dbReference type="PANTHER" id="PTHR13604">
    <property type="entry name" value="DC12-RELATED"/>
    <property type="match status" value="1"/>
</dbReference>
<proteinExistence type="inferred from homology"/>
<evidence type="ECO:0000256" key="7">
    <source>
        <dbReference type="ARBA" id="ARBA00023239"/>
    </source>
</evidence>
<dbReference type="Gene3D" id="3.90.1680.10">
    <property type="entry name" value="SOS response associated peptidase-like"/>
    <property type="match status" value="1"/>
</dbReference>
<sequence>MCNLYRMTKPAAEVAGFFADIAAELRVIPGNVPEQVYPGYPGLVLAQGTVRPMAWGFPLSLTGAKGQKLKPKPVNNARSDKLGSPFWAASFRDRRCLVPVSAFAEAEGPKGGKTRIWFSLPDAPLMAIGGLWRPSAEWGDCFTMVMTKASPAVSFLHDRMPVILRRADWRAWLDGSPQEALALCRPYAGHLAVDHTGEPWAGKR</sequence>
<dbReference type="EMBL" id="JBHRSU010000003">
    <property type="protein sequence ID" value="MFC3099945.1"/>
    <property type="molecule type" value="Genomic_DNA"/>
</dbReference>
<evidence type="ECO:0000256" key="8">
    <source>
        <dbReference type="RuleBase" id="RU364100"/>
    </source>
</evidence>
<evidence type="ECO:0000256" key="6">
    <source>
        <dbReference type="ARBA" id="ARBA00023125"/>
    </source>
</evidence>
<dbReference type="Proteomes" id="UP001595378">
    <property type="component" value="Unassembled WGS sequence"/>
</dbReference>
<dbReference type="InterPro" id="IPR003738">
    <property type="entry name" value="SRAP"/>
</dbReference>
<dbReference type="PANTHER" id="PTHR13604:SF0">
    <property type="entry name" value="ABASIC SITE PROCESSING PROTEIN HMCES"/>
    <property type="match status" value="1"/>
</dbReference>
<evidence type="ECO:0000313" key="10">
    <source>
        <dbReference type="Proteomes" id="UP001595378"/>
    </source>
</evidence>
<dbReference type="SUPFAM" id="SSF143081">
    <property type="entry name" value="BB1717-like"/>
    <property type="match status" value="1"/>
</dbReference>
<dbReference type="GO" id="GO:0016787">
    <property type="term" value="F:hydrolase activity"/>
    <property type="evidence" value="ECO:0007669"/>
    <property type="project" value="UniProtKB-KW"/>
</dbReference>
<dbReference type="EC" id="3.4.-.-" evidence="8"/>
<organism evidence="9 10">
    <name type="scientific">Alteraurantiacibacter lauratis</name>
    <dbReference type="NCBI Taxonomy" id="2054627"/>
    <lineage>
        <taxon>Bacteria</taxon>
        <taxon>Pseudomonadati</taxon>
        <taxon>Pseudomonadota</taxon>
        <taxon>Alphaproteobacteria</taxon>
        <taxon>Sphingomonadales</taxon>
        <taxon>Erythrobacteraceae</taxon>
        <taxon>Alteraurantiacibacter</taxon>
    </lineage>
</organism>
<evidence type="ECO:0000256" key="1">
    <source>
        <dbReference type="ARBA" id="ARBA00008136"/>
    </source>
</evidence>
<keyword evidence="5" id="KW-0190">Covalent protein-DNA linkage</keyword>
<name>A0ABV7EEV9_9SPHN</name>
<comment type="caution">
    <text evidence="9">The sequence shown here is derived from an EMBL/GenBank/DDBJ whole genome shotgun (WGS) entry which is preliminary data.</text>
</comment>
<reference evidence="10" key="1">
    <citation type="journal article" date="2019" name="Int. J. Syst. Evol. Microbiol.">
        <title>The Global Catalogue of Microorganisms (GCM) 10K type strain sequencing project: providing services to taxonomists for standard genome sequencing and annotation.</title>
        <authorList>
            <consortium name="The Broad Institute Genomics Platform"/>
            <consortium name="The Broad Institute Genome Sequencing Center for Infectious Disease"/>
            <person name="Wu L."/>
            <person name="Ma J."/>
        </authorList>
    </citation>
    <scope>NUCLEOTIDE SEQUENCE [LARGE SCALE GENOMIC DNA]</scope>
    <source>
        <strain evidence="10">KCTC 52606</strain>
    </source>
</reference>
<evidence type="ECO:0000256" key="5">
    <source>
        <dbReference type="ARBA" id="ARBA00023124"/>
    </source>
</evidence>
<keyword evidence="10" id="KW-1185">Reference proteome</keyword>
<evidence type="ECO:0000256" key="2">
    <source>
        <dbReference type="ARBA" id="ARBA00022670"/>
    </source>
</evidence>
<evidence type="ECO:0000313" key="9">
    <source>
        <dbReference type="EMBL" id="MFC3099945.1"/>
    </source>
</evidence>
<keyword evidence="3" id="KW-0227">DNA damage</keyword>
<keyword evidence="6" id="KW-0238">DNA-binding</keyword>
<comment type="similarity">
    <text evidence="1 8">Belongs to the SOS response-associated peptidase family.</text>
</comment>
<dbReference type="InterPro" id="IPR036590">
    <property type="entry name" value="SRAP-like"/>
</dbReference>